<comment type="caution">
    <text evidence="2">The sequence shown here is derived from an EMBL/GenBank/DDBJ whole genome shotgun (WGS) entry which is preliminary data.</text>
</comment>
<feature type="compositionally biased region" description="Basic and acidic residues" evidence="1">
    <location>
        <begin position="1198"/>
        <end position="1218"/>
    </location>
</feature>
<evidence type="ECO:0000313" key="2">
    <source>
        <dbReference type="EMBL" id="PIC17062.1"/>
    </source>
</evidence>
<reference evidence="3" key="1">
    <citation type="submission" date="2017-10" db="EMBL/GenBank/DDBJ databases">
        <title>Rapid genome shrinkage in a self-fertile nematode reveals novel sperm competition proteins.</title>
        <authorList>
            <person name="Yin D."/>
            <person name="Schwarz E.M."/>
            <person name="Thomas C.G."/>
            <person name="Felde R.L."/>
            <person name="Korf I.F."/>
            <person name="Cutter A.D."/>
            <person name="Schartner C.M."/>
            <person name="Ralston E.J."/>
            <person name="Meyer B.J."/>
            <person name="Haag E.S."/>
        </authorList>
    </citation>
    <scope>NUCLEOTIDE SEQUENCE [LARGE SCALE GENOMIC DNA]</scope>
    <source>
        <strain evidence="3">JU1422</strain>
    </source>
</reference>
<feature type="compositionally biased region" description="Polar residues" evidence="1">
    <location>
        <begin position="143"/>
        <end position="152"/>
    </location>
</feature>
<feature type="region of interest" description="Disordered" evidence="1">
    <location>
        <begin position="539"/>
        <end position="560"/>
    </location>
</feature>
<feature type="compositionally biased region" description="Basic and acidic residues" evidence="1">
    <location>
        <begin position="1368"/>
        <end position="1386"/>
    </location>
</feature>
<feature type="region of interest" description="Disordered" evidence="1">
    <location>
        <begin position="424"/>
        <end position="478"/>
    </location>
</feature>
<feature type="region of interest" description="Disordered" evidence="1">
    <location>
        <begin position="231"/>
        <end position="250"/>
    </location>
</feature>
<feature type="compositionally biased region" description="Low complexity" evidence="1">
    <location>
        <begin position="974"/>
        <end position="986"/>
    </location>
</feature>
<feature type="compositionally biased region" description="Polar residues" evidence="1">
    <location>
        <begin position="888"/>
        <end position="898"/>
    </location>
</feature>
<feature type="compositionally biased region" description="Polar residues" evidence="1">
    <location>
        <begin position="328"/>
        <end position="337"/>
    </location>
</feature>
<feature type="compositionally biased region" description="Acidic residues" evidence="1">
    <location>
        <begin position="1123"/>
        <end position="1133"/>
    </location>
</feature>
<feature type="compositionally biased region" description="Basic and acidic residues" evidence="1">
    <location>
        <begin position="447"/>
        <end position="461"/>
    </location>
</feature>
<feature type="region of interest" description="Disordered" evidence="1">
    <location>
        <begin position="291"/>
        <end position="369"/>
    </location>
</feature>
<feature type="compositionally biased region" description="Basic and acidic residues" evidence="1">
    <location>
        <begin position="1007"/>
        <end position="1016"/>
    </location>
</feature>
<feature type="compositionally biased region" description="Low complexity" evidence="1">
    <location>
        <begin position="849"/>
        <end position="866"/>
    </location>
</feature>
<dbReference type="OrthoDB" id="10520838at2759"/>
<accession>A0A2G5SQ25</accession>
<keyword evidence="3" id="KW-1185">Reference proteome</keyword>
<feature type="region of interest" description="Disordered" evidence="1">
    <location>
        <begin position="1"/>
        <end position="173"/>
    </location>
</feature>
<feature type="compositionally biased region" description="Basic and acidic residues" evidence="1">
    <location>
        <begin position="695"/>
        <end position="707"/>
    </location>
</feature>
<feature type="compositionally biased region" description="Polar residues" evidence="1">
    <location>
        <begin position="345"/>
        <end position="358"/>
    </location>
</feature>
<gene>
    <name evidence="2" type="primary">Cnig_chr_X.g23439</name>
    <name evidence="2" type="ORF">B9Z55_023439</name>
</gene>
<evidence type="ECO:0000313" key="3">
    <source>
        <dbReference type="Proteomes" id="UP000230233"/>
    </source>
</evidence>
<dbReference type="Proteomes" id="UP000230233">
    <property type="component" value="Chromosome X"/>
</dbReference>
<sequence length="1878" mass="205097">MDSELPEKEGSANSTQTDDVTKTDLLPTLADSGASDPANPEEISVQTVSEQTEKAEPTVGTSSVNDQESEESLLQKELKQVMKTTESEAAAGVLESQDSVDEDMDKIISKETEVLEPTVHGETTPTSDPGSPKGGSLEPRSEGSISPESQSVVHKDHSKKLLDETKETMEDQDVVEEVVDEEQRVLNEAALLNPIGPFLESGKILEPVEQPIGDNVIEKNLEEIMAPKETKDQVAVAENPDKTEVIGTEKSEESLFQKEHKQIMEKAEPEAAVGVLEPQNSVDEDIDKIISKETEVLEPTANDEITSKSDSGSPTGGPLEAVEPRSEGSISPASQSMVHREQAVSAVSNEVDQNTSETIGAKNGSEPTEKILGAHEQAMKTEDQEGFELQKKSDIASQKHVVEEQKLPDPVSFEDFEKMLETGAKEKNLEEVIEPTETEDQASVVEIPDKTENSEAEKSVGEDLELGDQFSVKDGESLESGKKFAKKNLGELMESAETQDQVAVQVPDKTEAIEMEKSVGEGHEVRDQVSMEDLLEEIGKSEESVKPEESLAEKIADGTNMPEEAKDEHMEIDNQVLDHLASEVNNHEANLAIPEKLQEEDNHFTGEDHKIVDSTASDEVEKIVPPPVIGFADAPDRNIKDGGSIVEKMDTQHEEKNDAPIETVGTKPDSPGSELSSADNEPIQLNTVDGINQDVKQDSPPARERSESPTSSDQSSSSPDAQLDKDADSNASVKSHDSEILEENVPIIKQREDATVERSEEARVHELMEPNSDHEEQEQEEEQEIGTSSIPPANDSEPPPISSESNSPIYNESFQIFGQNDTADGINEDVKQSSLPVKDLNEAVKDQGSFEPSDQSESSSPVNNPSEDSDMTRSPEEMDKSVGEEQLVSHSSMDQSVPANADLKEDADVNLPANSEDTPTVEEHIPIMEQCDDALVEEFQEPSKKGTEEPIDLVEPSLTHGAQVQKEEQEIRTSSISSANSAEPSPTLCESKLPLDNEPVQMNAADGIKEDVKKDSLPALNDAVKAPIPSETSSPVDDQSEDSDATRNPEDMDMAVEGERLDSPCLLDPTQPETNDLKTDVVLDAPAGSLDSENADKQEILEGAEISEQIVNVDGGDKKEDEQCSDQPEEDQDTVAKQMEDPEPEKHTENSNAEQADKIQDSETSEGHGVEVPASLFESIDTSEPSSSAAVNQNTAASHEEASNEGEPPAKKAKIEKEPSDEDFPIVVAEEKPEHEAEGQNESGGIESCVEAILEASKSAETAAPLSEVRIQPGEEKMIPGQTEAIGDGAKEGEKQSSHQPEEENDTVHEDPKPDDHATNTSAEPADQVPELEIPEGRDNKVPAALLQDELMDTSKPSSSAAASRKTARQEEASDKSEPPAKKAKIEIQKPRAETMAVMKKAIEMALLFDDPEEALMKALEKFETDPTFMPRETKKVVVIGFDPVSLRMIRPIENFLDLKTLPHASFSFEAIAEATCDPPVIEGVEIVTEQPIKLSPIEYSGFVLGSKGKEISAMDSAKTSFLFVVSSDSEGLVLGPMPPLPTKKGMMFSKGLETDMVSEEQRRVIRRRLASTATSQLAQYVTKGRCHVIIASHENESGDPTVEDVLEALEATPFNKEILEMLRKNPHVLPNFSFVDQVLPVCEDFFHRATSTLKPKDYKKLFIEVEDSDEGIIVNSLAQIIQRNLKGNPLLKKWRTSKQGQGAALFLHKKKETGDMLQTMKNLFSKLRNKSVGGFAILAAGEKEEKRVSIHLTSTDLQSEDGDKIDQEDAEQFWKTFNNGANFQTGVKSDDDGQNFIFLIFELKLPHFSAFSEFQVSFGLLGSLKNLVWESDEDELKKADSLKESSAVKGLQFEFQRLRQIDVGVGNGSRATSSTEI</sequence>
<evidence type="ECO:0000256" key="1">
    <source>
        <dbReference type="SAM" id="MobiDB-lite"/>
    </source>
</evidence>
<feature type="compositionally biased region" description="Low complexity" evidence="1">
    <location>
        <begin position="802"/>
        <end position="813"/>
    </location>
</feature>
<feature type="compositionally biased region" description="Basic and acidic residues" evidence="1">
    <location>
        <begin position="1138"/>
        <end position="1169"/>
    </location>
</feature>
<feature type="compositionally biased region" description="Acidic residues" evidence="1">
    <location>
        <begin position="431"/>
        <end position="440"/>
    </location>
</feature>
<feature type="compositionally biased region" description="Basic and acidic residues" evidence="1">
    <location>
        <begin position="749"/>
        <end position="774"/>
    </location>
</feature>
<feature type="compositionally biased region" description="Basic and acidic residues" evidence="1">
    <location>
        <begin position="239"/>
        <end position="250"/>
    </location>
</feature>
<feature type="compositionally biased region" description="Basic and acidic residues" evidence="1">
    <location>
        <begin position="539"/>
        <end position="556"/>
    </location>
</feature>
<proteinExistence type="predicted"/>
<feature type="region of interest" description="Disordered" evidence="1">
    <location>
        <begin position="613"/>
        <end position="921"/>
    </location>
</feature>
<feature type="compositionally biased region" description="Polar residues" evidence="1">
    <location>
        <begin position="673"/>
        <end position="690"/>
    </location>
</feature>
<feature type="compositionally biased region" description="Basic and acidic residues" evidence="1">
    <location>
        <begin position="1"/>
        <end position="10"/>
    </location>
</feature>
<feature type="compositionally biased region" description="Basic and acidic residues" evidence="1">
    <location>
        <begin position="1229"/>
        <end position="1238"/>
    </location>
</feature>
<feature type="compositionally biased region" description="Basic and acidic residues" evidence="1">
    <location>
        <begin position="870"/>
        <end position="883"/>
    </location>
</feature>
<feature type="compositionally biased region" description="Low complexity" evidence="1">
    <location>
        <begin position="1354"/>
        <end position="1365"/>
    </location>
</feature>
<organism evidence="2 3">
    <name type="scientific">Caenorhabditis nigoni</name>
    <dbReference type="NCBI Taxonomy" id="1611254"/>
    <lineage>
        <taxon>Eukaryota</taxon>
        <taxon>Metazoa</taxon>
        <taxon>Ecdysozoa</taxon>
        <taxon>Nematoda</taxon>
        <taxon>Chromadorea</taxon>
        <taxon>Rhabditida</taxon>
        <taxon>Rhabditina</taxon>
        <taxon>Rhabditomorpha</taxon>
        <taxon>Rhabditoidea</taxon>
        <taxon>Rhabditidae</taxon>
        <taxon>Peloderinae</taxon>
        <taxon>Caenorhabditis</taxon>
    </lineage>
</organism>
<feature type="compositionally biased region" description="Acidic residues" evidence="1">
    <location>
        <begin position="775"/>
        <end position="784"/>
    </location>
</feature>
<feature type="compositionally biased region" description="Polar residues" evidence="1">
    <location>
        <begin position="1180"/>
        <end position="1197"/>
    </location>
</feature>
<name>A0A2G5SQ25_9PELO</name>
<feature type="compositionally biased region" description="Basic and acidic residues" evidence="1">
    <location>
        <begin position="153"/>
        <end position="169"/>
    </location>
</feature>
<feature type="compositionally biased region" description="Basic and acidic residues" evidence="1">
    <location>
        <begin position="722"/>
        <end position="739"/>
    </location>
</feature>
<feature type="compositionally biased region" description="Basic and acidic residues" evidence="1">
    <location>
        <begin position="647"/>
        <end position="659"/>
    </location>
</feature>
<protein>
    <submittedName>
        <fullName evidence="2">Uncharacterized protein</fullName>
    </submittedName>
</protein>
<dbReference type="EMBL" id="PDUG01000006">
    <property type="protein sequence ID" value="PIC17062.1"/>
    <property type="molecule type" value="Genomic_DNA"/>
</dbReference>
<feature type="compositionally biased region" description="Low complexity" evidence="1">
    <location>
        <begin position="708"/>
        <end position="718"/>
    </location>
</feature>
<feature type="region of interest" description="Disordered" evidence="1">
    <location>
        <begin position="934"/>
        <end position="1386"/>
    </location>
</feature>
<feature type="compositionally biased region" description="Basic and acidic residues" evidence="1">
    <location>
        <begin position="1289"/>
        <end position="1318"/>
    </location>
</feature>